<feature type="region of interest" description="Disordered" evidence="2">
    <location>
        <begin position="138"/>
        <end position="157"/>
    </location>
</feature>
<dbReference type="AlphaFoldDB" id="A0A2Z3HZK4"/>
<feature type="domain" description="Response regulatory" evidence="3">
    <location>
        <begin position="9"/>
        <end position="128"/>
    </location>
</feature>
<keyword evidence="1" id="KW-0597">Phosphoprotein</keyword>
<reference evidence="5" key="1">
    <citation type="submission" date="2018-05" db="EMBL/GenBank/DDBJ databases">
        <title>Genome sequencing of Phenylobacterium sp. HYN0004.</title>
        <authorList>
            <person name="Yi H."/>
            <person name="Baek C."/>
        </authorList>
    </citation>
    <scope>NUCLEOTIDE SEQUENCE [LARGE SCALE GENOMIC DNA]</scope>
    <source>
        <strain evidence="5">HYN0004</strain>
    </source>
</reference>
<dbReference type="SUPFAM" id="SSF52172">
    <property type="entry name" value="CheY-like"/>
    <property type="match status" value="1"/>
</dbReference>
<proteinExistence type="predicted"/>
<evidence type="ECO:0000259" key="3">
    <source>
        <dbReference type="PROSITE" id="PS50110"/>
    </source>
</evidence>
<dbReference type="KEGG" id="phb:HYN04_02000"/>
<evidence type="ECO:0000256" key="1">
    <source>
        <dbReference type="PROSITE-ProRule" id="PRU00169"/>
    </source>
</evidence>
<dbReference type="Proteomes" id="UP000247763">
    <property type="component" value="Chromosome"/>
</dbReference>
<dbReference type="InterPro" id="IPR052048">
    <property type="entry name" value="ST_Response_Regulator"/>
</dbReference>
<dbReference type="EMBL" id="CP029479">
    <property type="protein sequence ID" value="AWM76644.1"/>
    <property type="molecule type" value="Genomic_DNA"/>
</dbReference>
<gene>
    <name evidence="4" type="ORF">HYN04_02000</name>
</gene>
<evidence type="ECO:0000256" key="2">
    <source>
        <dbReference type="SAM" id="MobiDB-lite"/>
    </source>
</evidence>
<evidence type="ECO:0000313" key="5">
    <source>
        <dbReference type="Proteomes" id="UP000247763"/>
    </source>
</evidence>
<dbReference type="SMART" id="SM00448">
    <property type="entry name" value="REC"/>
    <property type="match status" value="1"/>
</dbReference>
<dbReference type="PANTHER" id="PTHR43228">
    <property type="entry name" value="TWO-COMPONENT RESPONSE REGULATOR"/>
    <property type="match status" value="1"/>
</dbReference>
<feature type="modified residue" description="4-aspartylphosphate" evidence="1">
    <location>
        <position position="59"/>
    </location>
</feature>
<organism evidence="4 5">
    <name type="scientific">Phenylobacterium parvum</name>
    <dbReference type="NCBI Taxonomy" id="2201350"/>
    <lineage>
        <taxon>Bacteria</taxon>
        <taxon>Pseudomonadati</taxon>
        <taxon>Pseudomonadota</taxon>
        <taxon>Alphaproteobacteria</taxon>
        <taxon>Caulobacterales</taxon>
        <taxon>Caulobacteraceae</taxon>
        <taxon>Phenylobacterium</taxon>
    </lineage>
</organism>
<dbReference type="OrthoDB" id="9786548at2"/>
<dbReference type="GO" id="GO:0000160">
    <property type="term" value="P:phosphorelay signal transduction system"/>
    <property type="evidence" value="ECO:0007669"/>
    <property type="project" value="InterPro"/>
</dbReference>
<keyword evidence="5" id="KW-1185">Reference proteome</keyword>
<dbReference type="InterPro" id="IPR011006">
    <property type="entry name" value="CheY-like_superfamily"/>
</dbReference>
<dbReference type="Pfam" id="PF00072">
    <property type="entry name" value="Response_reg"/>
    <property type="match status" value="1"/>
</dbReference>
<evidence type="ECO:0000313" key="4">
    <source>
        <dbReference type="EMBL" id="AWM76644.1"/>
    </source>
</evidence>
<dbReference type="InterPro" id="IPR001789">
    <property type="entry name" value="Sig_transdc_resp-reg_receiver"/>
</dbReference>
<dbReference type="Gene3D" id="3.40.50.2300">
    <property type="match status" value="1"/>
</dbReference>
<name>A0A2Z3HZK4_9CAUL</name>
<dbReference type="PROSITE" id="PS50110">
    <property type="entry name" value="RESPONSE_REGULATORY"/>
    <property type="match status" value="1"/>
</dbReference>
<protein>
    <submittedName>
        <fullName evidence="4">Two-component system response regulator</fullName>
    </submittedName>
</protein>
<accession>A0A2Z3HZK4</accession>
<sequence length="157" mass="17292">MVPLSRELVVLVIDDNVGMRSIMTAVLRALGFSEIRLADDAIEAQKIIPHVKPDLIITDLKMPILDGVTFVRNLRADESNPFSEVPIIVATGHTEEKHVKACIAAGVDQFLAKPITGRALAERITRALSPDRQFVRVGDYNGPHRPMGRNYPSADVE</sequence>
<dbReference type="PANTHER" id="PTHR43228:SF1">
    <property type="entry name" value="TWO-COMPONENT RESPONSE REGULATOR ARR22"/>
    <property type="match status" value="1"/>
</dbReference>
<dbReference type="RefSeq" id="WP_110449213.1">
    <property type="nucleotide sequence ID" value="NZ_CP029479.1"/>
</dbReference>